<evidence type="ECO:0000256" key="1">
    <source>
        <dbReference type="ARBA" id="ARBA00007401"/>
    </source>
</evidence>
<accession>A0A258FU74</accession>
<dbReference type="InterPro" id="IPR013783">
    <property type="entry name" value="Ig-like_fold"/>
</dbReference>
<dbReference type="InterPro" id="IPR006101">
    <property type="entry name" value="Glyco_hydro_2"/>
</dbReference>
<feature type="domain" description="Glycosyl hydrolases family 2 sugar binding" evidence="9">
    <location>
        <begin position="14"/>
        <end position="186"/>
    </location>
</feature>
<dbReference type="SUPFAM" id="SSF49303">
    <property type="entry name" value="beta-Galactosidase/glucuronidase domain"/>
    <property type="match status" value="1"/>
</dbReference>
<dbReference type="InterPro" id="IPR036156">
    <property type="entry name" value="Beta-gal/glucu_dom_sf"/>
</dbReference>
<comment type="caution">
    <text evidence="10">The sequence shown here is derived from an EMBL/GenBank/DDBJ whole genome shotgun (WGS) entry which is preliminary data.</text>
</comment>
<dbReference type="InterPro" id="IPR008979">
    <property type="entry name" value="Galactose-bd-like_sf"/>
</dbReference>
<evidence type="ECO:0000259" key="8">
    <source>
        <dbReference type="Pfam" id="PF02836"/>
    </source>
</evidence>
<dbReference type="SUPFAM" id="SSF51445">
    <property type="entry name" value="(Trans)glycosidases"/>
    <property type="match status" value="1"/>
</dbReference>
<evidence type="ECO:0000256" key="6">
    <source>
        <dbReference type="RuleBase" id="RU361154"/>
    </source>
</evidence>
<dbReference type="InterPro" id="IPR006104">
    <property type="entry name" value="Glyco_hydro_2_N"/>
</dbReference>
<dbReference type="AlphaFoldDB" id="A0A258FU74"/>
<dbReference type="GO" id="GO:0030246">
    <property type="term" value="F:carbohydrate binding"/>
    <property type="evidence" value="ECO:0007669"/>
    <property type="project" value="TreeGrafter"/>
</dbReference>
<dbReference type="FunFam" id="3.20.20.80:FF:000080">
    <property type="entry name" value="Beta-glucuronidase UidA"/>
    <property type="match status" value="1"/>
</dbReference>
<protein>
    <recommendedName>
        <fullName evidence="3">Beta-glucuronidase</fullName>
        <ecNumber evidence="2">3.2.1.31</ecNumber>
    </recommendedName>
</protein>
<evidence type="ECO:0000256" key="3">
    <source>
        <dbReference type="ARBA" id="ARBA00016205"/>
    </source>
</evidence>
<dbReference type="PANTHER" id="PTHR10066:SF67">
    <property type="entry name" value="BETA-GLUCURONIDASE"/>
    <property type="match status" value="1"/>
</dbReference>
<evidence type="ECO:0000259" key="7">
    <source>
        <dbReference type="Pfam" id="PF00703"/>
    </source>
</evidence>
<dbReference type="InterPro" id="IPR006103">
    <property type="entry name" value="Glyco_hydro_2_cat"/>
</dbReference>
<evidence type="ECO:0000313" key="11">
    <source>
        <dbReference type="Proteomes" id="UP000215595"/>
    </source>
</evidence>
<proteinExistence type="inferred from homology"/>
<dbReference type="Gene3D" id="3.20.20.80">
    <property type="entry name" value="Glycosidases"/>
    <property type="match status" value="1"/>
</dbReference>
<evidence type="ECO:0000256" key="4">
    <source>
        <dbReference type="ARBA" id="ARBA00022801"/>
    </source>
</evidence>
<dbReference type="GO" id="GO:0004566">
    <property type="term" value="F:beta-glucuronidase activity"/>
    <property type="evidence" value="ECO:0007669"/>
    <property type="project" value="UniProtKB-EC"/>
</dbReference>
<evidence type="ECO:0000256" key="2">
    <source>
        <dbReference type="ARBA" id="ARBA00012761"/>
    </source>
</evidence>
<dbReference type="PROSITE" id="PS00719">
    <property type="entry name" value="GLYCOSYL_HYDROL_F2_1"/>
    <property type="match status" value="1"/>
</dbReference>
<dbReference type="EMBL" id="NCEB01000001">
    <property type="protein sequence ID" value="OYX36160.1"/>
    <property type="molecule type" value="Genomic_DNA"/>
</dbReference>
<dbReference type="Proteomes" id="UP000215595">
    <property type="component" value="Unassembled WGS sequence"/>
</dbReference>
<gene>
    <name evidence="10" type="ORF">B7Z01_00465</name>
</gene>
<dbReference type="InterPro" id="IPR017853">
    <property type="entry name" value="GH"/>
</dbReference>
<feature type="domain" description="Glycoside hydrolase family 2 immunoglobulin-like beta-sandwich" evidence="7">
    <location>
        <begin position="226"/>
        <end position="274"/>
    </location>
</feature>
<dbReference type="GO" id="GO:0019391">
    <property type="term" value="P:glucuronoside catabolic process"/>
    <property type="evidence" value="ECO:0007669"/>
    <property type="project" value="TreeGrafter"/>
</dbReference>
<dbReference type="Pfam" id="PF02836">
    <property type="entry name" value="Glyco_hydro_2_C"/>
    <property type="match status" value="1"/>
</dbReference>
<dbReference type="Pfam" id="PF02837">
    <property type="entry name" value="Glyco_hydro_2_N"/>
    <property type="match status" value="1"/>
</dbReference>
<keyword evidence="4 6" id="KW-0378">Hydrolase</keyword>
<dbReference type="InterPro" id="IPR006102">
    <property type="entry name" value="Ig-like_GH2"/>
</dbReference>
<dbReference type="EC" id="3.2.1.31" evidence="2"/>
<feature type="domain" description="Glycoside hydrolase family 2 catalytic" evidence="8">
    <location>
        <begin position="276"/>
        <end position="576"/>
    </location>
</feature>
<organism evidence="10 11">
    <name type="scientific">Brevundimonas subvibrioides</name>
    <dbReference type="NCBI Taxonomy" id="74313"/>
    <lineage>
        <taxon>Bacteria</taxon>
        <taxon>Pseudomonadati</taxon>
        <taxon>Pseudomonadota</taxon>
        <taxon>Alphaproteobacteria</taxon>
        <taxon>Caulobacterales</taxon>
        <taxon>Caulobacteraceae</taxon>
        <taxon>Brevundimonas</taxon>
    </lineage>
</organism>
<dbReference type="SUPFAM" id="SSF49785">
    <property type="entry name" value="Galactose-binding domain-like"/>
    <property type="match status" value="1"/>
</dbReference>
<keyword evidence="5 6" id="KW-0326">Glycosidase</keyword>
<evidence type="ECO:0000313" key="10">
    <source>
        <dbReference type="EMBL" id="OYX36160.1"/>
    </source>
</evidence>
<name>A0A258FU74_9CAUL</name>
<evidence type="ECO:0000259" key="9">
    <source>
        <dbReference type="Pfam" id="PF02837"/>
    </source>
</evidence>
<dbReference type="Gene3D" id="2.60.120.260">
    <property type="entry name" value="Galactose-binding domain-like"/>
    <property type="match status" value="1"/>
</dbReference>
<dbReference type="PRINTS" id="PR00132">
    <property type="entry name" value="GLHYDRLASE2"/>
</dbReference>
<sequence length="579" mass="63978">MIRPQRNAFRDVIDLSGIWRIRFDLNDEGEAGDWGAGSDPAGTHPVAVPGSWNEQLAEAGFMDYQGAAWLQTDVSVPTSFEGRGIRLRFDSADFSARVFVDGVFAGESGPAFLPFEIDSDRLVAGRTVRIVARVDNRLSLDGPTSGVGMEQYVAEGRVRDEYRPAVRFDFFPYGGLNRPVWLTATPMGGIEAVRLRASADGTLTLTAEAPPGSRIRVALADVEAEGLAGEPISLRVPDVRPWSPADPALYDVVVERLDALGIVADRIDLRTGFRDVEARGHALLLNGEPVTLKGFGKHEDGPIRGRGLDLPQLVKDFGLLDWTHANSVRTSHYPYSEDFLDFADERGILVIDEVFSVNLDFRQVTEATLAQHRAAVEALIARDGHRPSVIAWSLANEPGYLAEPEYRWRSGPYWKDLFGHARDLDPTRPLTHANVGYAGLDDPAFEQADIVSINRYFGWYQAPAQIERAVALLRADLDAVAAHGKPVFVAEFGADALAGQHSTSPQLFTEEYQADLIAAFWAEIQAHPACIGGHVWNFADFRTAQHSRRVVLNLKGVFTRDRQPKRAAFVLRDLWKDTR</sequence>
<reference evidence="10 11" key="1">
    <citation type="submission" date="2017-03" db="EMBL/GenBank/DDBJ databases">
        <title>Lifting the veil on microbial sulfur biogeochemistry in mining wastewaters.</title>
        <authorList>
            <person name="Kantor R.S."/>
            <person name="Colenbrander Nelson T."/>
            <person name="Marshall S."/>
            <person name="Bennett D."/>
            <person name="Apte S."/>
            <person name="Camacho D."/>
            <person name="Thomas B.C."/>
            <person name="Warren L.A."/>
            <person name="Banfield J.F."/>
        </authorList>
    </citation>
    <scope>NUCLEOTIDE SEQUENCE [LARGE SCALE GENOMIC DNA]</scope>
    <source>
        <strain evidence="10">32-69-9</strain>
    </source>
</reference>
<dbReference type="PANTHER" id="PTHR10066">
    <property type="entry name" value="BETA-GLUCURONIDASE"/>
    <property type="match status" value="1"/>
</dbReference>
<dbReference type="GO" id="GO:0005975">
    <property type="term" value="P:carbohydrate metabolic process"/>
    <property type="evidence" value="ECO:0007669"/>
    <property type="project" value="InterPro"/>
</dbReference>
<evidence type="ECO:0000256" key="5">
    <source>
        <dbReference type="ARBA" id="ARBA00023295"/>
    </source>
</evidence>
<dbReference type="InterPro" id="IPR023230">
    <property type="entry name" value="Glyco_hydro_2_CS"/>
</dbReference>
<comment type="similarity">
    <text evidence="1 6">Belongs to the glycosyl hydrolase 2 family.</text>
</comment>
<dbReference type="Gene3D" id="2.60.40.10">
    <property type="entry name" value="Immunoglobulins"/>
    <property type="match status" value="1"/>
</dbReference>
<dbReference type="Pfam" id="PF00703">
    <property type="entry name" value="Glyco_hydro_2"/>
    <property type="match status" value="1"/>
</dbReference>